<dbReference type="Proteomes" id="UP001248134">
    <property type="component" value="Unassembled WGS sequence"/>
</dbReference>
<dbReference type="InterPro" id="IPR001789">
    <property type="entry name" value="Sig_transdc_resp-reg_receiver"/>
</dbReference>
<dbReference type="SMART" id="SM00448">
    <property type="entry name" value="REC"/>
    <property type="match status" value="1"/>
</dbReference>
<dbReference type="PANTHER" id="PTHR48111">
    <property type="entry name" value="REGULATOR OF RPOS"/>
    <property type="match status" value="1"/>
</dbReference>
<name>A0AAJ3RE92_9BACI</name>
<dbReference type="Gene3D" id="3.40.50.2300">
    <property type="match status" value="1"/>
</dbReference>
<keyword evidence="4 7" id="KW-0238">DNA-binding</keyword>
<dbReference type="CDD" id="cd00383">
    <property type="entry name" value="trans_reg_C"/>
    <property type="match status" value="1"/>
</dbReference>
<dbReference type="Gene3D" id="6.10.250.690">
    <property type="match status" value="1"/>
</dbReference>
<evidence type="ECO:0000313" key="11">
    <source>
        <dbReference type="EMBL" id="PHE89784.1"/>
    </source>
</evidence>
<dbReference type="InterPro" id="IPR011006">
    <property type="entry name" value="CheY-like_superfamily"/>
</dbReference>
<dbReference type="PROSITE" id="PS51755">
    <property type="entry name" value="OMPR_PHOB"/>
    <property type="match status" value="1"/>
</dbReference>
<gene>
    <name evidence="11" type="ORF">COF81_24590</name>
    <name evidence="10" type="ORF">FOS08_03895</name>
</gene>
<dbReference type="Pfam" id="PF00072">
    <property type="entry name" value="Response_reg"/>
    <property type="match status" value="1"/>
</dbReference>
<evidence type="ECO:0000259" key="9">
    <source>
        <dbReference type="PROSITE" id="PS51755"/>
    </source>
</evidence>
<evidence type="ECO:0000256" key="3">
    <source>
        <dbReference type="ARBA" id="ARBA00023015"/>
    </source>
</evidence>
<evidence type="ECO:0000259" key="8">
    <source>
        <dbReference type="PROSITE" id="PS50110"/>
    </source>
</evidence>
<evidence type="ECO:0000256" key="4">
    <source>
        <dbReference type="ARBA" id="ARBA00023125"/>
    </source>
</evidence>
<evidence type="ECO:0000313" key="10">
    <source>
        <dbReference type="EMBL" id="MDR4325093.1"/>
    </source>
</evidence>
<keyword evidence="2" id="KW-0902">Two-component regulatory system</keyword>
<evidence type="ECO:0000256" key="6">
    <source>
        <dbReference type="PROSITE-ProRule" id="PRU00169"/>
    </source>
</evidence>
<dbReference type="SUPFAM" id="SSF52172">
    <property type="entry name" value="CheY-like"/>
    <property type="match status" value="1"/>
</dbReference>
<dbReference type="AlphaFoldDB" id="A0AAJ3RE92"/>
<evidence type="ECO:0000256" key="1">
    <source>
        <dbReference type="ARBA" id="ARBA00022553"/>
    </source>
</evidence>
<sequence length="229" mass="26406">MTKTILIVEDEDILREILKDYFLNEQYKVLEARDGKEALSLFEEEEVHLVILDIMLPELDGWSVCRRIRKTSQVPIIMLTARVDEDDTLLGFELGADDYVTKPYSPPILLARAKRLLESRILTSKSPSNEDDTLSIHGICVHFPSRIVTIEGVDINLTHTEFEILTYFMQNQGIVLTREQLISRIWGYEFAGDDRTVNSHIRNLRNKLGDKAKYITTVVRMGYKFEGNV</sequence>
<dbReference type="InterPro" id="IPR001867">
    <property type="entry name" value="OmpR/PhoB-type_DNA-bd"/>
</dbReference>
<dbReference type="PANTHER" id="PTHR48111:SF73">
    <property type="entry name" value="ALKALINE PHOSPHATASE SYNTHESIS TRANSCRIPTIONAL REGULATORY PROTEIN PHOP"/>
    <property type="match status" value="1"/>
</dbReference>
<reference evidence="10" key="2">
    <citation type="submission" date="2019-07" db="EMBL/GenBank/DDBJ databases">
        <title>Phylogenomic Reclassification of ATCC Bacillus Strains and Various Taxa within the Genus Bacillus.</title>
        <authorList>
            <person name="Riojas M.A."/>
            <person name="Frank A.M."/>
            <person name="Fenn S.L."/>
            <person name="King S.P."/>
            <person name="Brower S.M."/>
            <person name="Hazbon M.H."/>
        </authorList>
    </citation>
    <scope>NUCLEOTIDE SEQUENCE</scope>
    <source>
        <strain evidence="10">NR-12239</strain>
    </source>
</reference>
<evidence type="ECO:0000256" key="7">
    <source>
        <dbReference type="PROSITE-ProRule" id="PRU01091"/>
    </source>
</evidence>
<dbReference type="Pfam" id="PF00486">
    <property type="entry name" value="Trans_reg_C"/>
    <property type="match status" value="1"/>
</dbReference>
<dbReference type="SMART" id="SM00862">
    <property type="entry name" value="Trans_reg_C"/>
    <property type="match status" value="1"/>
</dbReference>
<dbReference type="RefSeq" id="WP_003201411.1">
    <property type="nucleotide sequence ID" value="NZ_CM000743.1"/>
</dbReference>
<dbReference type="GO" id="GO:0000976">
    <property type="term" value="F:transcription cis-regulatory region binding"/>
    <property type="evidence" value="ECO:0007669"/>
    <property type="project" value="TreeGrafter"/>
</dbReference>
<reference evidence="11 12" key="1">
    <citation type="submission" date="2017-09" db="EMBL/GenBank/DDBJ databases">
        <title>Large-scale bioinformatics analysis of Bacillus genomes uncovers conserved roles of natural products in bacterial physiology.</title>
        <authorList>
            <consortium name="Agbiome Team Llc"/>
            <person name="Bleich R.M."/>
            <person name="Grubbs K.J."/>
            <person name="Santa Maria K.C."/>
            <person name="Allen S.E."/>
            <person name="Farag S."/>
            <person name="Shank E.A."/>
            <person name="Bowers A."/>
        </authorList>
    </citation>
    <scope>NUCLEOTIDE SEQUENCE [LARGE SCALE GENOMIC DNA]</scope>
    <source>
        <strain evidence="11 12">AFS037265</strain>
    </source>
</reference>
<dbReference type="CDD" id="cd17574">
    <property type="entry name" value="REC_OmpR"/>
    <property type="match status" value="1"/>
</dbReference>
<keyword evidence="3" id="KW-0805">Transcription regulation</keyword>
<dbReference type="GO" id="GO:0000156">
    <property type="term" value="F:phosphorelay response regulator activity"/>
    <property type="evidence" value="ECO:0007669"/>
    <property type="project" value="TreeGrafter"/>
</dbReference>
<feature type="modified residue" description="4-aspartylphosphate" evidence="6">
    <location>
        <position position="53"/>
    </location>
</feature>
<dbReference type="Proteomes" id="UP000221918">
    <property type="component" value="Unassembled WGS sequence"/>
</dbReference>
<feature type="domain" description="Response regulatory" evidence="8">
    <location>
        <begin position="4"/>
        <end position="117"/>
    </location>
</feature>
<dbReference type="FunFam" id="1.10.10.10:FF:000125">
    <property type="entry name" value="DNA-binding response regulator"/>
    <property type="match status" value="1"/>
</dbReference>
<dbReference type="PROSITE" id="PS50110">
    <property type="entry name" value="RESPONSE_REGULATORY"/>
    <property type="match status" value="1"/>
</dbReference>
<proteinExistence type="predicted"/>
<dbReference type="GO" id="GO:0032993">
    <property type="term" value="C:protein-DNA complex"/>
    <property type="evidence" value="ECO:0007669"/>
    <property type="project" value="TreeGrafter"/>
</dbReference>
<comment type="caution">
    <text evidence="11">The sequence shown here is derived from an EMBL/GenBank/DDBJ whole genome shotgun (WGS) entry which is preliminary data.</text>
</comment>
<dbReference type="InterPro" id="IPR039420">
    <property type="entry name" value="WalR-like"/>
</dbReference>
<dbReference type="InterPro" id="IPR036388">
    <property type="entry name" value="WH-like_DNA-bd_sf"/>
</dbReference>
<dbReference type="GO" id="GO:0005829">
    <property type="term" value="C:cytosol"/>
    <property type="evidence" value="ECO:0007669"/>
    <property type="project" value="TreeGrafter"/>
</dbReference>
<dbReference type="Gene3D" id="1.10.10.10">
    <property type="entry name" value="Winged helix-like DNA-binding domain superfamily/Winged helix DNA-binding domain"/>
    <property type="match status" value="1"/>
</dbReference>
<keyword evidence="5" id="KW-0804">Transcription</keyword>
<dbReference type="EMBL" id="NUTL01000127">
    <property type="protein sequence ID" value="PHE89784.1"/>
    <property type="molecule type" value="Genomic_DNA"/>
</dbReference>
<accession>A0AAJ3RE92</accession>
<dbReference type="EMBL" id="VLYX01000003">
    <property type="protein sequence ID" value="MDR4325093.1"/>
    <property type="molecule type" value="Genomic_DNA"/>
</dbReference>
<feature type="DNA-binding region" description="OmpR/PhoB-type" evidence="7">
    <location>
        <begin position="131"/>
        <end position="227"/>
    </location>
</feature>
<dbReference type="FunFam" id="3.40.50.2300:FF:000001">
    <property type="entry name" value="DNA-binding response regulator PhoB"/>
    <property type="match status" value="1"/>
</dbReference>
<feature type="domain" description="OmpR/PhoB-type" evidence="9">
    <location>
        <begin position="131"/>
        <end position="227"/>
    </location>
</feature>
<dbReference type="GO" id="GO:0006355">
    <property type="term" value="P:regulation of DNA-templated transcription"/>
    <property type="evidence" value="ECO:0007669"/>
    <property type="project" value="InterPro"/>
</dbReference>
<evidence type="ECO:0000313" key="12">
    <source>
        <dbReference type="Proteomes" id="UP000221918"/>
    </source>
</evidence>
<protein>
    <submittedName>
        <fullName evidence="11">DNA-binding response regulator</fullName>
    </submittedName>
    <submittedName>
        <fullName evidence="10">Response regulator transcription factor</fullName>
    </submittedName>
</protein>
<organism evidence="11 12">
    <name type="scientific">Bacillus pseudomycoides</name>
    <dbReference type="NCBI Taxonomy" id="64104"/>
    <lineage>
        <taxon>Bacteria</taxon>
        <taxon>Bacillati</taxon>
        <taxon>Bacillota</taxon>
        <taxon>Bacilli</taxon>
        <taxon>Bacillales</taxon>
        <taxon>Bacillaceae</taxon>
        <taxon>Bacillus</taxon>
        <taxon>Bacillus cereus group</taxon>
    </lineage>
</organism>
<evidence type="ECO:0000256" key="5">
    <source>
        <dbReference type="ARBA" id="ARBA00023163"/>
    </source>
</evidence>
<evidence type="ECO:0000256" key="2">
    <source>
        <dbReference type="ARBA" id="ARBA00023012"/>
    </source>
</evidence>
<keyword evidence="1 6" id="KW-0597">Phosphoprotein</keyword>